<dbReference type="PROSITE" id="PS00062">
    <property type="entry name" value="ALDOKETO_REDUCTASE_2"/>
    <property type="match status" value="1"/>
</dbReference>
<dbReference type="InterPro" id="IPR036812">
    <property type="entry name" value="NAD(P)_OxRdtase_dom_sf"/>
</dbReference>
<dbReference type="SUPFAM" id="SSF51430">
    <property type="entry name" value="NAD(P)-linked oxidoreductase"/>
    <property type="match status" value="1"/>
</dbReference>
<dbReference type="InterPro" id="IPR018170">
    <property type="entry name" value="Aldo/ket_reductase_CS"/>
</dbReference>
<dbReference type="InterPro" id="IPR023210">
    <property type="entry name" value="NADP_OxRdtase_dom"/>
</dbReference>
<dbReference type="Pfam" id="PF00248">
    <property type="entry name" value="Aldo_ket_red"/>
    <property type="match status" value="1"/>
</dbReference>
<dbReference type="RefSeq" id="WP_340366770.1">
    <property type="nucleotide sequence ID" value="NZ_JBBKZV010000025.1"/>
</dbReference>
<reference evidence="3 4" key="1">
    <citation type="submission" date="2024-03" db="EMBL/GenBank/DDBJ databases">
        <title>Novel species of the genus Variovorax.</title>
        <authorList>
            <person name="Liu Q."/>
            <person name="Xin Y.-H."/>
        </authorList>
    </citation>
    <scope>NUCLEOTIDE SEQUENCE [LARGE SCALE GENOMIC DNA]</scope>
    <source>
        <strain evidence="3 4">KACC 18501</strain>
    </source>
</reference>
<dbReference type="Proteomes" id="UP001363010">
    <property type="component" value="Unassembled WGS sequence"/>
</dbReference>
<dbReference type="PANTHER" id="PTHR43364">
    <property type="entry name" value="NADH-SPECIFIC METHYLGLYOXAL REDUCTASE-RELATED"/>
    <property type="match status" value="1"/>
</dbReference>
<evidence type="ECO:0000259" key="2">
    <source>
        <dbReference type="Pfam" id="PF00248"/>
    </source>
</evidence>
<dbReference type="Gene3D" id="3.20.20.100">
    <property type="entry name" value="NADP-dependent oxidoreductase domain"/>
    <property type="match status" value="1"/>
</dbReference>
<dbReference type="EMBL" id="JBBKZV010000025">
    <property type="protein sequence ID" value="MEJ8825737.1"/>
    <property type="molecule type" value="Genomic_DNA"/>
</dbReference>
<keyword evidence="4" id="KW-1185">Reference proteome</keyword>
<dbReference type="InterPro" id="IPR050523">
    <property type="entry name" value="AKR_Detox_Biosynth"/>
</dbReference>
<sequence length="336" mass="36810">MSLPSTRLGRTGLTVSRLALGTMTFGLQTDEATSFRILDKATDGGINFLDTADVYPLGGTVETTGRTEEIIGRWLRGKGGSRRGEFIIATKAANKVGPNPWDQGNSRKHLLDAIDLSLKRLQVDHVDLYQLHHDDRETPLDETLEALDVIVRSGRARYIGVSNFLSYRLARAIGRAALNRLAQFVSVQPRYSLLFREIERELLPLAGEEGLGVIPYNPLAGGLLTGKYAPGAKPEDNTRFTLGTAGSMYQDRYWNERSFNTVTQLQKLAEEAGVPLATLAVAWVMANPLITAPLLGASKPEQLDATLAAAEYKLAADLKTKLDELTAEYRKGDAPR</sequence>
<gene>
    <name evidence="3" type="ORF">WKW80_27525</name>
</gene>
<keyword evidence="1" id="KW-0560">Oxidoreductase</keyword>
<organism evidence="3 4">
    <name type="scientific">Variovorax humicola</name>
    <dbReference type="NCBI Taxonomy" id="1769758"/>
    <lineage>
        <taxon>Bacteria</taxon>
        <taxon>Pseudomonadati</taxon>
        <taxon>Pseudomonadota</taxon>
        <taxon>Betaproteobacteria</taxon>
        <taxon>Burkholderiales</taxon>
        <taxon>Comamonadaceae</taxon>
        <taxon>Variovorax</taxon>
    </lineage>
</organism>
<accession>A0ABU8W6Q8</accession>
<evidence type="ECO:0000313" key="3">
    <source>
        <dbReference type="EMBL" id="MEJ8825737.1"/>
    </source>
</evidence>
<name>A0ABU8W6Q8_9BURK</name>
<protein>
    <submittedName>
        <fullName evidence="3">Aldo/keto reductase</fullName>
    </submittedName>
</protein>
<dbReference type="PANTHER" id="PTHR43364:SF4">
    <property type="entry name" value="NAD(P)-LINKED OXIDOREDUCTASE SUPERFAMILY PROTEIN"/>
    <property type="match status" value="1"/>
</dbReference>
<comment type="caution">
    <text evidence="3">The sequence shown here is derived from an EMBL/GenBank/DDBJ whole genome shotgun (WGS) entry which is preliminary data.</text>
</comment>
<evidence type="ECO:0000256" key="1">
    <source>
        <dbReference type="ARBA" id="ARBA00023002"/>
    </source>
</evidence>
<evidence type="ECO:0000313" key="4">
    <source>
        <dbReference type="Proteomes" id="UP001363010"/>
    </source>
</evidence>
<feature type="domain" description="NADP-dependent oxidoreductase" evidence="2">
    <location>
        <begin position="17"/>
        <end position="325"/>
    </location>
</feature>
<proteinExistence type="predicted"/>